<organism evidence="1 2">
    <name type="scientific">Leptospira stimsonii</name>
    <dbReference type="NCBI Taxonomy" id="2202203"/>
    <lineage>
        <taxon>Bacteria</taxon>
        <taxon>Pseudomonadati</taxon>
        <taxon>Spirochaetota</taxon>
        <taxon>Spirochaetia</taxon>
        <taxon>Leptospirales</taxon>
        <taxon>Leptospiraceae</taxon>
        <taxon>Leptospira</taxon>
    </lineage>
</organism>
<dbReference type="EMBL" id="QHCT01000001">
    <property type="protein sequence ID" value="RHX92873.1"/>
    <property type="molecule type" value="Genomic_DNA"/>
</dbReference>
<dbReference type="Proteomes" id="UP000265798">
    <property type="component" value="Unassembled WGS sequence"/>
</dbReference>
<evidence type="ECO:0000313" key="2">
    <source>
        <dbReference type="Proteomes" id="UP000265798"/>
    </source>
</evidence>
<dbReference type="AlphaFoldDB" id="A0A396ZF35"/>
<evidence type="ECO:0000313" key="1">
    <source>
        <dbReference type="EMBL" id="RHX92873.1"/>
    </source>
</evidence>
<comment type="caution">
    <text evidence="1">The sequence shown here is derived from an EMBL/GenBank/DDBJ whole genome shotgun (WGS) entry which is preliminary data.</text>
</comment>
<accession>A0A396ZF35</accession>
<reference evidence="2" key="1">
    <citation type="submission" date="2018-05" db="EMBL/GenBank/DDBJ databases">
        <title>Leptospira yasudae sp. nov. and Leptospira stimsonii sp. nov., two pathogenic species of the genus Leptospira isolated from environmental sources.</title>
        <authorList>
            <person name="Casanovas-Massana A."/>
            <person name="Hamond C."/>
            <person name="Santos L.A."/>
            <person name="Hacker K.P."/>
            <person name="Balassiano I."/>
            <person name="Medeiros M.A."/>
            <person name="Reis M.G."/>
            <person name="Ko A.I."/>
            <person name="Wunder E.A."/>
        </authorList>
    </citation>
    <scope>NUCLEOTIDE SEQUENCE [LARGE SCALE GENOMIC DNA]</scope>
    <source>
        <strain evidence="2">Yale</strain>
    </source>
</reference>
<name>A0A396ZF35_9LEPT</name>
<protein>
    <submittedName>
        <fullName evidence="1">Uncharacterized protein</fullName>
    </submittedName>
</protein>
<sequence>MGTPSVSIPRKLPSTAKVGTHTFLFRKRIIRNPETKFRIQKFDLRILKVGTLGFFPKSSFSGFTKSRNSHVSFFRKILPRAKCDIDRPCFQRSGLRHHFEKTLINVNFGK</sequence>
<gene>
    <name evidence="1" type="ORF">DLM75_06835</name>
</gene>
<proteinExistence type="predicted"/>